<dbReference type="EMBL" id="JAKOEM010000033">
    <property type="protein sequence ID" value="MCG6560678.1"/>
    <property type="molecule type" value="Genomic_DNA"/>
</dbReference>
<name>A0ABS9P2F7_9RHOB</name>
<dbReference type="Gene3D" id="3.40.710.10">
    <property type="entry name" value="DD-peptidase/beta-lactamase superfamily"/>
    <property type="match status" value="1"/>
</dbReference>
<evidence type="ECO:0000256" key="1">
    <source>
        <dbReference type="SAM" id="SignalP"/>
    </source>
</evidence>
<gene>
    <name evidence="3" type="ORF">MB818_20940</name>
</gene>
<sequence length="442" mass="48090">MKIGNPIFLALLVSLGTGGLARAQDAYTIPDDLTPVSEWADGFTADEAEAFRKAYSAAEFSKGSDITAFAYLNIAEVLPNALISRGPGQVSELETDPMPRIADVVATTDLGTMPLSAAMADPRSRMQGFMVLHEGRIVFEAYPGMPSDAKHMWASSSKTITGLLIHMLASEGLVDLNAPMSQYLAFTEGSPFGEVKVEDVLHMRTGLNYEETHANINNPEHPVAQAFGAALTARGVPIGPGMRDLVIKVERHRPPNTAFEYSTYNTQMLGDVVEEVTGMPWNRVVSERIWKHAGMDGDGLLAISAAGEPLTGGLFSATLRDFGRYGMLFTPSWSIVSDERVVPENYLESVYAAVNPDIYLEAFQGPRMVKAFGEDDAPRGQSYQWDAIFEDGDLYKAGLGGQGIYVSPETDTVVVYFSTVWQNSLSIASYARAIVKQMFRGN</sequence>
<dbReference type="Proteomes" id="UP001165279">
    <property type="component" value="Unassembled WGS sequence"/>
</dbReference>
<feature type="signal peptide" evidence="1">
    <location>
        <begin position="1"/>
        <end position="23"/>
    </location>
</feature>
<evidence type="ECO:0000313" key="3">
    <source>
        <dbReference type="EMBL" id="MCG6560678.1"/>
    </source>
</evidence>
<dbReference type="PANTHER" id="PTHR43283">
    <property type="entry name" value="BETA-LACTAMASE-RELATED"/>
    <property type="match status" value="1"/>
</dbReference>
<dbReference type="InterPro" id="IPR001466">
    <property type="entry name" value="Beta-lactam-related"/>
</dbReference>
<keyword evidence="4" id="KW-1185">Reference proteome</keyword>
<feature type="domain" description="Beta-lactamase-related" evidence="2">
    <location>
        <begin position="129"/>
        <end position="423"/>
    </location>
</feature>
<reference evidence="3" key="1">
    <citation type="submission" date="2022-02" db="EMBL/GenBank/DDBJ databases">
        <title>The genome sequence of Ruegeria sp. 1NDH52C.</title>
        <authorList>
            <person name="Du J."/>
        </authorList>
    </citation>
    <scope>NUCLEOTIDE SEQUENCE</scope>
    <source>
        <strain evidence="3">1NDH52C</strain>
    </source>
</reference>
<evidence type="ECO:0000313" key="4">
    <source>
        <dbReference type="Proteomes" id="UP001165279"/>
    </source>
</evidence>
<proteinExistence type="predicted"/>
<protein>
    <submittedName>
        <fullName evidence="3">Beta-lactamase family protein</fullName>
    </submittedName>
</protein>
<dbReference type="RefSeq" id="WP_234216318.1">
    <property type="nucleotide sequence ID" value="NZ_JAKOEM010000033.1"/>
</dbReference>
<dbReference type="SUPFAM" id="SSF56601">
    <property type="entry name" value="beta-lactamase/transpeptidase-like"/>
    <property type="match status" value="1"/>
</dbReference>
<dbReference type="InterPro" id="IPR012338">
    <property type="entry name" value="Beta-lactam/transpept-like"/>
</dbReference>
<comment type="caution">
    <text evidence="3">The sequence shown here is derived from an EMBL/GenBank/DDBJ whole genome shotgun (WGS) entry which is preliminary data.</text>
</comment>
<accession>A0ABS9P2F7</accession>
<organism evidence="3 4">
    <name type="scientific">Ruegeria alba</name>
    <dbReference type="NCBI Taxonomy" id="2916756"/>
    <lineage>
        <taxon>Bacteria</taxon>
        <taxon>Pseudomonadati</taxon>
        <taxon>Pseudomonadota</taxon>
        <taxon>Alphaproteobacteria</taxon>
        <taxon>Rhodobacterales</taxon>
        <taxon>Roseobacteraceae</taxon>
        <taxon>Ruegeria</taxon>
    </lineage>
</organism>
<dbReference type="Pfam" id="PF00144">
    <property type="entry name" value="Beta-lactamase"/>
    <property type="match status" value="1"/>
</dbReference>
<dbReference type="PANTHER" id="PTHR43283:SF7">
    <property type="entry name" value="BETA-LACTAMASE-RELATED DOMAIN-CONTAINING PROTEIN"/>
    <property type="match status" value="1"/>
</dbReference>
<feature type="chain" id="PRO_5047528820" evidence="1">
    <location>
        <begin position="24"/>
        <end position="442"/>
    </location>
</feature>
<dbReference type="InterPro" id="IPR050789">
    <property type="entry name" value="Diverse_Enzym_Activities"/>
</dbReference>
<keyword evidence="1" id="KW-0732">Signal</keyword>
<evidence type="ECO:0000259" key="2">
    <source>
        <dbReference type="Pfam" id="PF00144"/>
    </source>
</evidence>